<dbReference type="CDD" id="cd00338">
    <property type="entry name" value="Ser_Recombinase"/>
    <property type="match status" value="1"/>
</dbReference>
<dbReference type="EMBL" id="BARU01001873">
    <property type="protein sequence ID" value="GAH21666.1"/>
    <property type="molecule type" value="Genomic_DNA"/>
</dbReference>
<dbReference type="GO" id="GO:0000150">
    <property type="term" value="F:DNA strand exchange activity"/>
    <property type="evidence" value="ECO:0007669"/>
    <property type="project" value="InterPro"/>
</dbReference>
<dbReference type="PANTHER" id="PTHR30461">
    <property type="entry name" value="DNA-INVERTASE FROM LAMBDOID PROPHAGE"/>
    <property type="match status" value="1"/>
</dbReference>
<gene>
    <name evidence="6" type="ORF">S03H2_04664</name>
</gene>
<feature type="domain" description="Resolvase/invertase-type recombinase catalytic" evidence="4">
    <location>
        <begin position="16"/>
        <end position="166"/>
    </location>
</feature>
<proteinExistence type="predicted"/>
<dbReference type="SMART" id="SM00857">
    <property type="entry name" value="Resolvase"/>
    <property type="match status" value="1"/>
</dbReference>
<dbReference type="GO" id="GO:0015074">
    <property type="term" value="P:DNA integration"/>
    <property type="evidence" value="ECO:0007669"/>
    <property type="project" value="UniProtKB-KW"/>
</dbReference>
<evidence type="ECO:0000256" key="2">
    <source>
        <dbReference type="ARBA" id="ARBA00023125"/>
    </source>
</evidence>
<accession>X1DL84</accession>
<dbReference type="InterPro" id="IPR011109">
    <property type="entry name" value="DNA_bind_recombinase_dom"/>
</dbReference>
<dbReference type="InterPro" id="IPR006118">
    <property type="entry name" value="Recombinase_CS"/>
</dbReference>
<sequence length="262" mass="30295">MIRKKKVNKKMKESIKVVGYCRVSTDNQKEEGTILIQEKALKEYVKENNFELVRIFKDEAISGSSELENRPGLAELFIYLENHYNIEGILIFKLDRLARDLYIQEHLIKKLEGLNKKLISIKEPNLDSKDPMRKAFRQFMGIVSELEKAFITMRLSGGRINKAQKGGFAGGSTAMGYLTKNKKLKIDKEQAETIRLIFKMKRYKKMGLRAIARELNERGIPTSSGKGRWYGRTVKYILKNPLYKGMAHYKEIKVKNIDLALL</sequence>
<dbReference type="Pfam" id="PF07508">
    <property type="entry name" value="Recombinase"/>
    <property type="match status" value="1"/>
</dbReference>
<dbReference type="PROSITE" id="PS51736">
    <property type="entry name" value="RECOMBINASES_3"/>
    <property type="match status" value="1"/>
</dbReference>
<keyword evidence="3" id="KW-0233">DNA recombination</keyword>
<evidence type="ECO:0000256" key="3">
    <source>
        <dbReference type="ARBA" id="ARBA00023172"/>
    </source>
</evidence>
<reference evidence="6" key="1">
    <citation type="journal article" date="2014" name="Front. Microbiol.">
        <title>High frequency of phylogenetically diverse reductive dehalogenase-homologous genes in deep subseafloor sedimentary metagenomes.</title>
        <authorList>
            <person name="Kawai M."/>
            <person name="Futagami T."/>
            <person name="Toyoda A."/>
            <person name="Takaki Y."/>
            <person name="Nishi S."/>
            <person name="Hori S."/>
            <person name="Arai W."/>
            <person name="Tsubouchi T."/>
            <person name="Morono Y."/>
            <person name="Uchiyama I."/>
            <person name="Ito T."/>
            <person name="Fujiyama A."/>
            <person name="Inagaki F."/>
            <person name="Takami H."/>
        </authorList>
    </citation>
    <scope>NUCLEOTIDE SEQUENCE</scope>
    <source>
        <strain evidence="6">Expedition CK06-06</strain>
    </source>
</reference>
<dbReference type="AlphaFoldDB" id="X1DL84"/>
<evidence type="ECO:0000259" key="5">
    <source>
        <dbReference type="PROSITE" id="PS51737"/>
    </source>
</evidence>
<evidence type="ECO:0000256" key="1">
    <source>
        <dbReference type="ARBA" id="ARBA00022908"/>
    </source>
</evidence>
<evidence type="ECO:0008006" key="7">
    <source>
        <dbReference type="Google" id="ProtNLM"/>
    </source>
</evidence>
<dbReference type="PROSITE" id="PS00397">
    <property type="entry name" value="RECOMBINASES_1"/>
    <property type="match status" value="1"/>
</dbReference>
<keyword evidence="2" id="KW-0238">DNA-binding</keyword>
<name>X1DL84_9ZZZZ</name>
<comment type="caution">
    <text evidence="6">The sequence shown here is derived from an EMBL/GenBank/DDBJ whole genome shotgun (WGS) entry which is preliminary data.</text>
</comment>
<protein>
    <recommendedName>
        <fullName evidence="7">Resolvase/invertase-type recombinase catalytic domain-containing protein</fullName>
    </recommendedName>
</protein>
<dbReference type="InterPro" id="IPR036162">
    <property type="entry name" value="Resolvase-like_N_sf"/>
</dbReference>
<dbReference type="InterPro" id="IPR006119">
    <property type="entry name" value="Resolv_N"/>
</dbReference>
<dbReference type="Pfam" id="PF00239">
    <property type="entry name" value="Resolvase"/>
    <property type="match status" value="1"/>
</dbReference>
<dbReference type="InterPro" id="IPR050639">
    <property type="entry name" value="SSR_resolvase"/>
</dbReference>
<dbReference type="PROSITE" id="PS51737">
    <property type="entry name" value="RECOMBINASE_DNA_BIND"/>
    <property type="match status" value="1"/>
</dbReference>
<dbReference type="GO" id="GO:0003677">
    <property type="term" value="F:DNA binding"/>
    <property type="evidence" value="ECO:0007669"/>
    <property type="project" value="UniProtKB-KW"/>
</dbReference>
<dbReference type="SUPFAM" id="SSF53041">
    <property type="entry name" value="Resolvase-like"/>
    <property type="match status" value="1"/>
</dbReference>
<organism evidence="6">
    <name type="scientific">marine sediment metagenome</name>
    <dbReference type="NCBI Taxonomy" id="412755"/>
    <lineage>
        <taxon>unclassified sequences</taxon>
        <taxon>metagenomes</taxon>
        <taxon>ecological metagenomes</taxon>
    </lineage>
</organism>
<evidence type="ECO:0000313" key="6">
    <source>
        <dbReference type="EMBL" id="GAH21666.1"/>
    </source>
</evidence>
<keyword evidence="1" id="KW-0229">DNA integration</keyword>
<dbReference type="Gene3D" id="3.40.50.1390">
    <property type="entry name" value="Resolvase, N-terminal catalytic domain"/>
    <property type="match status" value="1"/>
</dbReference>
<evidence type="ECO:0000259" key="4">
    <source>
        <dbReference type="PROSITE" id="PS51736"/>
    </source>
</evidence>
<dbReference type="Gene3D" id="3.90.1750.20">
    <property type="entry name" value="Putative Large Serine Recombinase, Chain B, Domain 2"/>
    <property type="match status" value="1"/>
</dbReference>
<dbReference type="InterPro" id="IPR038109">
    <property type="entry name" value="DNA_bind_recomb_sf"/>
</dbReference>
<dbReference type="PANTHER" id="PTHR30461:SF23">
    <property type="entry name" value="DNA RECOMBINASE-RELATED"/>
    <property type="match status" value="1"/>
</dbReference>
<feature type="domain" description="Recombinase" evidence="5">
    <location>
        <begin position="174"/>
        <end position="262"/>
    </location>
</feature>